<proteinExistence type="predicted"/>
<name>A0A4U5ML12_STECR</name>
<sequence length="139" mass="15419">MCLRRPADNRCCCGLLHVTTGTLIIAVMVICFHGLAFARQMHGSNIDNVSGTALSSAMHFFNLIAGIMAVIGVKRHKPKLLIPLLVIMILYIVCLIFVIIITLLGFRSKEIINSLQRAKLLSRHDTGNTARKHRLLKMA</sequence>
<comment type="caution">
    <text evidence="2">The sequence shown here is derived from an EMBL/GenBank/DDBJ whole genome shotgun (WGS) entry which is preliminary data.</text>
</comment>
<keyword evidence="1" id="KW-0812">Transmembrane</keyword>
<feature type="transmembrane region" description="Helical" evidence="1">
    <location>
        <begin position="56"/>
        <end position="73"/>
    </location>
</feature>
<dbReference type="InterPro" id="IPR056709">
    <property type="entry name" value="DUF7807"/>
</dbReference>
<protein>
    <submittedName>
        <fullName evidence="2">Uncharacterized protein</fullName>
    </submittedName>
</protein>
<organism evidence="2 3">
    <name type="scientific">Steinernema carpocapsae</name>
    <name type="common">Entomopathogenic nematode</name>
    <dbReference type="NCBI Taxonomy" id="34508"/>
    <lineage>
        <taxon>Eukaryota</taxon>
        <taxon>Metazoa</taxon>
        <taxon>Ecdysozoa</taxon>
        <taxon>Nematoda</taxon>
        <taxon>Chromadorea</taxon>
        <taxon>Rhabditida</taxon>
        <taxon>Tylenchina</taxon>
        <taxon>Panagrolaimomorpha</taxon>
        <taxon>Strongyloidoidea</taxon>
        <taxon>Steinernematidae</taxon>
        <taxon>Steinernema</taxon>
    </lineage>
</organism>
<dbReference type="PANTHER" id="PTHR34851">
    <property type="entry name" value="PROTEIN CBG05235-RELATED"/>
    <property type="match status" value="1"/>
</dbReference>
<dbReference type="AlphaFoldDB" id="A0A4U5ML12"/>
<dbReference type="Pfam" id="PF25093">
    <property type="entry name" value="DUF7807"/>
    <property type="match status" value="1"/>
</dbReference>
<gene>
    <name evidence="2" type="ORF">L596_022190</name>
</gene>
<evidence type="ECO:0000313" key="3">
    <source>
        <dbReference type="Proteomes" id="UP000298663"/>
    </source>
</evidence>
<evidence type="ECO:0000256" key="1">
    <source>
        <dbReference type="SAM" id="Phobius"/>
    </source>
</evidence>
<reference evidence="2 3" key="2">
    <citation type="journal article" date="2019" name="G3 (Bethesda)">
        <title>Hybrid Assembly of the Genome of the Entomopathogenic Nematode Steinernema carpocapsae Identifies the X-Chromosome.</title>
        <authorList>
            <person name="Serra L."/>
            <person name="Macchietto M."/>
            <person name="Macias-Munoz A."/>
            <person name="McGill C.J."/>
            <person name="Rodriguez I.M."/>
            <person name="Rodriguez B."/>
            <person name="Murad R."/>
            <person name="Mortazavi A."/>
        </authorList>
    </citation>
    <scope>NUCLEOTIDE SEQUENCE [LARGE SCALE GENOMIC DNA]</scope>
    <source>
        <strain evidence="2 3">ALL</strain>
    </source>
</reference>
<reference evidence="2 3" key="1">
    <citation type="journal article" date="2015" name="Genome Biol.">
        <title>Comparative genomics of Steinernema reveals deeply conserved gene regulatory networks.</title>
        <authorList>
            <person name="Dillman A.R."/>
            <person name="Macchietto M."/>
            <person name="Porter C.F."/>
            <person name="Rogers A."/>
            <person name="Williams B."/>
            <person name="Antoshechkin I."/>
            <person name="Lee M.M."/>
            <person name="Goodwin Z."/>
            <person name="Lu X."/>
            <person name="Lewis E.E."/>
            <person name="Goodrich-Blair H."/>
            <person name="Stock S.P."/>
            <person name="Adams B.J."/>
            <person name="Sternberg P.W."/>
            <person name="Mortazavi A."/>
        </authorList>
    </citation>
    <scope>NUCLEOTIDE SEQUENCE [LARGE SCALE GENOMIC DNA]</scope>
    <source>
        <strain evidence="2 3">ALL</strain>
    </source>
</reference>
<feature type="transmembrane region" description="Helical" evidence="1">
    <location>
        <begin position="80"/>
        <end position="106"/>
    </location>
</feature>
<accession>A0A4U5ML12</accession>
<dbReference type="PANTHER" id="PTHR34851:SF5">
    <property type="entry name" value="MARVEL DOMAIN-CONTAINING PROTEIN"/>
    <property type="match status" value="1"/>
</dbReference>
<evidence type="ECO:0000313" key="2">
    <source>
        <dbReference type="EMBL" id="TKR70130.1"/>
    </source>
</evidence>
<keyword evidence="1" id="KW-0472">Membrane</keyword>
<dbReference type="EMBL" id="AZBU02000007">
    <property type="protein sequence ID" value="TKR70130.1"/>
    <property type="molecule type" value="Genomic_DNA"/>
</dbReference>
<keyword evidence="1" id="KW-1133">Transmembrane helix</keyword>
<keyword evidence="3" id="KW-1185">Reference proteome</keyword>
<dbReference type="OrthoDB" id="5813665at2759"/>
<feature type="transmembrane region" description="Helical" evidence="1">
    <location>
        <begin position="12"/>
        <end position="36"/>
    </location>
</feature>
<dbReference type="Proteomes" id="UP000298663">
    <property type="component" value="Unassembled WGS sequence"/>
</dbReference>